<dbReference type="GO" id="GO:0007464">
    <property type="term" value="P:R3/R4 cell fate commitment"/>
    <property type="evidence" value="ECO:0007669"/>
    <property type="project" value="UniProtKB-ARBA"/>
</dbReference>
<keyword evidence="3" id="KW-0221">Differentiation</keyword>
<dbReference type="GO" id="GO:0035167">
    <property type="term" value="P:larval lymph gland hemopoiesis"/>
    <property type="evidence" value="ECO:0007669"/>
    <property type="project" value="UniProtKB-ARBA"/>
</dbReference>
<dbReference type="PANTHER" id="PTHR23110">
    <property type="entry name" value="BTB DOMAIN TRANSCRIPTION FACTOR"/>
    <property type="match status" value="1"/>
</dbReference>
<protein>
    <recommendedName>
        <fullName evidence="10">BTB domain-containing protein</fullName>
    </recommendedName>
</protein>
<gene>
    <name evidence="11" type="ORF">g.41393</name>
</gene>
<dbReference type="GO" id="GO:0045476">
    <property type="term" value="P:nurse cell apoptotic process"/>
    <property type="evidence" value="ECO:0007669"/>
    <property type="project" value="UniProtKB-ARBA"/>
</dbReference>
<keyword evidence="4" id="KW-0524">Neurogenesis</keyword>
<keyword evidence="6" id="KW-0804">Transcription</keyword>
<dbReference type="GO" id="GO:0048813">
    <property type="term" value="P:dendrite morphogenesis"/>
    <property type="evidence" value="ECO:0007669"/>
    <property type="project" value="UniProtKB-ARBA"/>
</dbReference>
<dbReference type="InterPro" id="IPR011333">
    <property type="entry name" value="SKP1/BTB/POZ_sf"/>
</dbReference>
<evidence type="ECO:0000256" key="7">
    <source>
        <dbReference type="ARBA" id="ARBA00023242"/>
    </source>
</evidence>
<keyword evidence="2" id="KW-0217">Developmental protein</keyword>
<keyword evidence="7" id="KW-0539">Nucleus</keyword>
<dbReference type="GO" id="GO:0007526">
    <property type="term" value="P:larval somatic muscle development"/>
    <property type="evidence" value="ECO:0007669"/>
    <property type="project" value="UniProtKB-ARBA"/>
</dbReference>
<feature type="compositionally biased region" description="Polar residues" evidence="9">
    <location>
        <begin position="312"/>
        <end position="327"/>
    </location>
</feature>
<evidence type="ECO:0000259" key="10">
    <source>
        <dbReference type="PROSITE" id="PS50097"/>
    </source>
</evidence>
<evidence type="ECO:0000256" key="2">
    <source>
        <dbReference type="ARBA" id="ARBA00022473"/>
    </source>
</evidence>
<dbReference type="GO" id="GO:0045467">
    <property type="term" value="P:R7 cell development"/>
    <property type="evidence" value="ECO:0007669"/>
    <property type="project" value="UniProtKB-ARBA"/>
</dbReference>
<evidence type="ECO:0000256" key="8">
    <source>
        <dbReference type="ARBA" id="ARBA00037382"/>
    </source>
</evidence>
<feature type="compositionally biased region" description="Polar residues" evidence="9">
    <location>
        <begin position="210"/>
        <end position="227"/>
    </location>
</feature>
<dbReference type="GO" id="GO:0005634">
    <property type="term" value="C:nucleus"/>
    <property type="evidence" value="ECO:0007669"/>
    <property type="project" value="UniProtKB-SubCell"/>
</dbReference>
<sequence length="327" mass="36249">MASDQQFCLRWNNHQSTLVSVFDNLLESQTLVDCTLAADGQYLKAHKVVLSACSPYLEAILCQNLDKHPILILKDVKFAELKAMLDYMYRGEVNISQEQLSTFLKAAESLQIKGLTDSGGGGGGGGSDRDLLKRQELRKPLNQPVPHIPQPRPVVPHPGLLEPRRSLPHFPPHIADMQPQSPRHAREGSTSPTARKRRRPNRPSSDDSNFVSTPNSLSEHQPDTSDSCDLPVKQTATPSNVPIPATKAPETDPPRQLTPQPQQNSDQKQVVVKKEFPELLTPKTEFDYGNDNSMEDVAYDDEEDDEVDLSKPGTSFAANSQGFSPWQ</sequence>
<feature type="compositionally biased region" description="Acidic residues" evidence="9">
    <location>
        <begin position="293"/>
        <end position="307"/>
    </location>
</feature>
<dbReference type="PANTHER" id="PTHR23110:SF111">
    <property type="entry name" value="LONGITUDINALS LACKING PROTEIN, ISOFORMS F_I_K_T"/>
    <property type="match status" value="1"/>
</dbReference>
<dbReference type="GO" id="GO:0016199">
    <property type="term" value="P:axon midline choice point recognition"/>
    <property type="evidence" value="ECO:0007669"/>
    <property type="project" value="UniProtKB-ARBA"/>
</dbReference>
<dbReference type="EMBL" id="GEBQ01002767">
    <property type="protein sequence ID" value="JAT37210.1"/>
    <property type="molecule type" value="Transcribed_RNA"/>
</dbReference>
<dbReference type="Gene3D" id="3.30.710.10">
    <property type="entry name" value="Potassium Channel Kv1.1, Chain A"/>
    <property type="match status" value="1"/>
</dbReference>
<name>A0A1B6MMP9_9HEMI</name>
<evidence type="ECO:0000313" key="11">
    <source>
        <dbReference type="EMBL" id="JAT37210.1"/>
    </source>
</evidence>
<proteinExistence type="predicted"/>
<evidence type="ECO:0000256" key="3">
    <source>
        <dbReference type="ARBA" id="ARBA00022782"/>
    </source>
</evidence>
<evidence type="ECO:0000256" key="1">
    <source>
        <dbReference type="ARBA" id="ARBA00004123"/>
    </source>
</evidence>
<feature type="domain" description="BTB" evidence="10">
    <location>
        <begin position="32"/>
        <end position="97"/>
    </location>
</feature>
<dbReference type="SUPFAM" id="SSF54695">
    <property type="entry name" value="POZ domain"/>
    <property type="match status" value="1"/>
</dbReference>
<evidence type="ECO:0000256" key="9">
    <source>
        <dbReference type="SAM" id="MobiDB-lite"/>
    </source>
</evidence>
<dbReference type="CDD" id="cd18315">
    <property type="entry name" value="BTB_POZ_BAB-like"/>
    <property type="match status" value="1"/>
</dbReference>
<accession>A0A1B6MMP9</accession>
<feature type="compositionally biased region" description="Polar residues" evidence="9">
    <location>
        <begin position="257"/>
        <end position="268"/>
    </location>
</feature>
<dbReference type="AlphaFoldDB" id="A0A1B6MMP9"/>
<dbReference type="PROSITE" id="PS50097">
    <property type="entry name" value="BTB"/>
    <property type="match status" value="1"/>
</dbReference>
<comment type="subcellular location">
    <subcellularLocation>
        <location evidence="1">Nucleus</location>
    </subcellularLocation>
</comment>
<dbReference type="InterPro" id="IPR051095">
    <property type="entry name" value="Dros_DevTransReg"/>
</dbReference>
<feature type="region of interest" description="Disordered" evidence="9">
    <location>
        <begin position="140"/>
        <end position="327"/>
    </location>
</feature>
<organism evidence="11">
    <name type="scientific">Graphocephala atropunctata</name>
    <dbReference type="NCBI Taxonomy" id="36148"/>
    <lineage>
        <taxon>Eukaryota</taxon>
        <taxon>Metazoa</taxon>
        <taxon>Ecdysozoa</taxon>
        <taxon>Arthropoda</taxon>
        <taxon>Hexapoda</taxon>
        <taxon>Insecta</taxon>
        <taxon>Pterygota</taxon>
        <taxon>Neoptera</taxon>
        <taxon>Paraneoptera</taxon>
        <taxon>Hemiptera</taxon>
        <taxon>Auchenorrhyncha</taxon>
        <taxon>Membracoidea</taxon>
        <taxon>Cicadellidae</taxon>
        <taxon>Cicadellinae</taxon>
        <taxon>Cicadellini</taxon>
        <taxon>Graphocephala</taxon>
    </lineage>
</organism>
<evidence type="ECO:0000256" key="5">
    <source>
        <dbReference type="ARBA" id="ARBA00023015"/>
    </source>
</evidence>
<evidence type="ECO:0000256" key="4">
    <source>
        <dbReference type="ARBA" id="ARBA00022902"/>
    </source>
</evidence>
<dbReference type="GO" id="GO:0006357">
    <property type="term" value="P:regulation of transcription by RNA polymerase II"/>
    <property type="evidence" value="ECO:0007669"/>
    <property type="project" value="TreeGrafter"/>
</dbReference>
<evidence type="ECO:0000256" key="6">
    <source>
        <dbReference type="ARBA" id="ARBA00023163"/>
    </source>
</evidence>
<dbReference type="GO" id="GO:0008406">
    <property type="term" value="P:gonad development"/>
    <property type="evidence" value="ECO:0007669"/>
    <property type="project" value="UniProtKB-ARBA"/>
</dbReference>
<keyword evidence="5" id="KW-0805">Transcription regulation</keyword>
<dbReference type="InterPro" id="IPR000210">
    <property type="entry name" value="BTB/POZ_dom"/>
</dbReference>
<dbReference type="FunFam" id="3.30.710.10:FF:000091">
    <property type="entry name" value="Lola, isoform F"/>
    <property type="match status" value="1"/>
</dbReference>
<dbReference type="SMART" id="SM00225">
    <property type="entry name" value="BTB"/>
    <property type="match status" value="1"/>
</dbReference>
<dbReference type="Pfam" id="PF00651">
    <property type="entry name" value="BTB"/>
    <property type="match status" value="1"/>
</dbReference>
<comment type="function">
    <text evidence="8">Putative transcription factor required for axon growth and guidance in the central and peripheral nervous systems. Repels CNS axons away from the midline by promoting the expression of the midline repellent sli and its receptor robo.</text>
</comment>
<reference evidence="11" key="1">
    <citation type="submission" date="2015-11" db="EMBL/GenBank/DDBJ databases">
        <title>De novo transcriptome assembly of four potential Pierce s Disease insect vectors from Arizona vineyards.</title>
        <authorList>
            <person name="Tassone E.E."/>
        </authorList>
    </citation>
    <scope>NUCLEOTIDE SEQUENCE</scope>
</reference>
<feature type="compositionally biased region" description="Pro residues" evidence="9">
    <location>
        <begin position="146"/>
        <end position="156"/>
    </location>
</feature>
<feature type="non-terminal residue" evidence="11">
    <location>
        <position position="327"/>
    </location>
</feature>